<evidence type="ECO:0000313" key="2">
    <source>
        <dbReference type="Proteomes" id="UP001500909"/>
    </source>
</evidence>
<sequence length="51" mass="5593">MFAETLPDEPSTCTPTAACPEVYRDKVRRLQITPRITRRGTGHGSGLGVYS</sequence>
<organism evidence="1 2">
    <name type="scientific">Streptomyces olivaceiscleroticus</name>
    <dbReference type="NCBI Taxonomy" id="68245"/>
    <lineage>
        <taxon>Bacteria</taxon>
        <taxon>Bacillati</taxon>
        <taxon>Actinomycetota</taxon>
        <taxon>Actinomycetes</taxon>
        <taxon>Kitasatosporales</taxon>
        <taxon>Streptomycetaceae</taxon>
        <taxon>Streptomyces</taxon>
    </lineage>
</organism>
<dbReference type="Proteomes" id="UP001500909">
    <property type="component" value="Unassembled WGS sequence"/>
</dbReference>
<name>A0ABN1AI89_9ACTN</name>
<evidence type="ECO:0000313" key="1">
    <source>
        <dbReference type="EMBL" id="GAA0477154.1"/>
    </source>
</evidence>
<dbReference type="EMBL" id="BAAABY010000033">
    <property type="protein sequence ID" value="GAA0477154.1"/>
    <property type="molecule type" value="Genomic_DNA"/>
</dbReference>
<reference evidence="1 2" key="1">
    <citation type="journal article" date="2019" name="Int. J. Syst. Evol. Microbiol.">
        <title>The Global Catalogue of Microorganisms (GCM) 10K type strain sequencing project: providing services to taxonomists for standard genome sequencing and annotation.</title>
        <authorList>
            <consortium name="The Broad Institute Genomics Platform"/>
            <consortium name="The Broad Institute Genome Sequencing Center for Infectious Disease"/>
            <person name="Wu L."/>
            <person name="Ma J."/>
        </authorList>
    </citation>
    <scope>NUCLEOTIDE SEQUENCE [LARGE SCALE GENOMIC DNA]</scope>
    <source>
        <strain evidence="1 2">JCM 4805</strain>
    </source>
</reference>
<protein>
    <submittedName>
        <fullName evidence="1">Uncharacterized protein</fullName>
    </submittedName>
</protein>
<gene>
    <name evidence="1" type="ORF">GCM10010361_47040</name>
</gene>
<comment type="caution">
    <text evidence="1">The sequence shown here is derived from an EMBL/GenBank/DDBJ whole genome shotgun (WGS) entry which is preliminary data.</text>
</comment>
<accession>A0ABN1AI89</accession>
<keyword evidence="2" id="KW-1185">Reference proteome</keyword>
<proteinExistence type="predicted"/>